<reference evidence="2" key="2">
    <citation type="journal article" date="2023" name="IMA Fungus">
        <title>Comparative genomic study of the Penicillium genus elucidates a diverse pangenome and 15 lateral gene transfer events.</title>
        <authorList>
            <person name="Petersen C."/>
            <person name="Sorensen T."/>
            <person name="Nielsen M.R."/>
            <person name="Sondergaard T.E."/>
            <person name="Sorensen J.L."/>
            <person name="Fitzpatrick D.A."/>
            <person name="Frisvad J.C."/>
            <person name="Nielsen K.L."/>
        </authorList>
    </citation>
    <scope>NUCLEOTIDE SEQUENCE</scope>
    <source>
        <strain evidence="2">IBT 26290</strain>
    </source>
</reference>
<keyword evidence="3" id="KW-1185">Reference proteome</keyword>
<accession>A0A9W9HJF6</accession>
<dbReference type="GeneID" id="81431515"/>
<dbReference type="Proteomes" id="UP001149163">
    <property type="component" value="Unassembled WGS sequence"/>
</dbReference>
<dbReference type="AlphaFoldDB" id="A0A9W9HJF6"/>
<evidence type="ECO:0000313" key="2">
    <source>
        <dbReference type="EMBL" id="KAJ5150963.1"/>
    </source>
</evidence>
<reference evidence="2" key="1">
    <citation type="submission" date="2022-11" db="EMBL/GenBank/DDBJ databases">
        <authorList>
            <person name="Petersen C."/>
        </authorList>
    </citation>
    <scope>NUCLEOTIDE SEQUENCE</scope>
    <source>
        <strain evidence="2">IBT 26290</strain>
    </source>
</reference>
<sequence length="201" mass="22411">MDANRQCVQIRGTRIVPRNANDQIYCTHQDVSHYRRRLAVLVNGINIWINMTVLSNVMSRTATETGASPTPVVSRATIVSSGDGFTRQGNLQADLGRRHLHTNDVSCGSTMQGNPRVSMGIPANHLPVAIVDRCHEYSAGERLSETNDAASLRNEFKQLIRDVQEQNRRLEELEHTVTVLQAAIASSSHLQLKKQYDPVRT</sequence>
<evidence type="ECO:0000313" key="3">
    <source>
        <dbReference type="Proteomes" id="UP001149163"/>
    </source>
</evidence>
<proteinExistence type="predicted"/>
<organism evidence="2 3">
    <name type="scientific">Penicillium canariense</name>
    <dbReference type="NCBI Taxonomy" id="189055"/>
    <lineage>
        <taxon>Eukaryota</taxon>
        <taxon>Fungi</taxon>
        <taxon>Dikarya</taxon>
        <taxon>Ascomycota</taxon>
        <taxon>Pezizomycotina</taxon>
        <taxon>Eurotiomycetes</taxon>
        <taxon>Eurotiomycetidae</taxon>
        <taxon>Eurotiales</taxon>
        <taxon>Aspergillaceae</taxon>
        <taxon>Penicillium</taxon>
    </lineage>
</organism>
<dbReference type="EMBL" id="JAPQKN010000008">
    <property type="protein sequence ID" value="KAJ5150963.1"/>
    <property type="molecule type" value="Genomic_DNA"/>
</dbReference>
<dbReference type="OrthoDB" id="5305647at2759"/>
<evidence type="ECO:0000256" key="1">
    <source>
        <dbReference type="SAM" id="Coils"/>
    </source>
</evidence>
<keyword evidence="1" id="KW-0175">Coiled coil</keyword>
<gene>
    <name evidence="2" type="ORF">N7482_010215</name>
</gene>
<name>A0A9W9HJF6_9EURO</name>
<feature type="coiled-coil region" evidence="1">
    <location>
        <begin position="149"/>
        <end position="183"/>
    </location>
</feature>
<comment type="caution">
    <text evidence="2">The sequence shown here is derived from an EMBL/GenBank/DDBJ whole genome shotgun (WGS) entry which is preliminary data.</text>
</comment>
<dbReference type="RefSeq" id="XP_056538296.1">
    <property type="nucleotide sequence ID" value="XM_056692339.1"/>
</dbReference>
<protein>
    <submittedName>
        <fullName evidence="2">Uncharacterized protein</fullName>
    </submittedName>
</protein>